<dbReference type="RefSeq" id="WP_138667697.1">
    <property type="nucleotide sequence ID" value="NZ_VCKY01000064.1"/>
</dbReference>
<feature type="region of interest" description="Disordered" evidence="1">
    <location>
        <begin position="203"/>
        <end position="230"/>
    </location>
</feature>
<organism evidence="2 3">
    <name type="scientific">Nonomuraea turkmeniaca</name>
    <dbReference type="NCBI Taxonomy" id="103838"/>
    <lineage>
        <taxon>Bacteria</taxon>
        <taxon>Bacillati</taxon>
        <taxon>Actinomycetota</taxon>
        <taxon>Actinomycetes</taxon>
        <taxon>Streptosporangiales</taxon>
        <taxon>Streptosporangiaceae</taxon>
        <taxon>Nonomuraea</taxon>
    </lineage>
</organism>
<reference evidence="2 3" key="1">
    <citation type="submission" date="2019-05" db="EMBL/GenBank/DDBJ databases">
        <title>Draft genome sequence of Nonomuraea turkmeniaca DSM 43926.</title>
        <authorList>
            <person name="Saricaoglu S."/>
            <person name="Isik K."/>
        </authorList>
    </citation>
    <scope>NUCLEOTIDE SEQUENCE [LARGE SCALE GENOMIC DNA]</scope>
    <source>
        <strain evidence="2 3">DSM 43926</strain>
    </source>
</reference>
<protein>
    <submittedName>
        <fullName evidence="2">Uncharacterized protein</fullName>
    </submittedName>
</protein>
<gene>
    <name evidence="2" type="ORF">ETD86_20150</name>
</gene>
<accession>A0A5S4FHJ4</accession>
<dbReference type="Proteomes" id="UP000309128">
    <property type="component" value="Unassembled WGS sequence"/>
</dbReference>
<sequence length="259" mass="28059">MPALQELLQEPVLHAGWARVLLLARPAGVWWESIAAWIERVLDVDADAQALPPLVAEPAMRRPLFADARDHFAAHLALPPEQTATIAPPAGLADDDDYAQVLTVHMAALAAVDACLHGEHEPTDPARASAYLLRREREHWAELHRRTPEPLASDPITMGRAVFTATFTRPLTRPDARQALRRAGLADSTEQANTLLDDHQYCYPPARAGTPAPASAQSHRGAPGQYDGEHGVAAVNPAFTAAGFPAVVRRRQRVDPPGP</sequence>
<dbReference type="OrthoDB" id="3218567at2"/>
<dbReference type="EMBL" id="VCKY01000064">
    <property type="protein sequence ID" value="TMR19290.1"/>
    <property type="molecule type" value="Genomic_DNA"/>
</dbReference>
<evidence type="ECO:0000313" key="3">
    <source>
        <dbReference type="Proteomes" id="UP000309128"/>
    </source>
</evidence>
<comment type="caution">
    <text evidence="2">The sequence shown here is derived from an EMBL/GenBank/DDBJ whole genome shotgun (WGS) entry which is preliminary data.</text>
</comment>
<keyword evidence="3" id="KW-1185">Reference proteome</keyword>
<proteinExistence type="predicted"/>
<evidence type="ECO:0000256" key="1">
    <source>
        <dbReference type="SAM" id="MobiDB-lite"/>
    </source>
</evidence>
<name>A0A5S4FHJ4_9ACTN</name>
<dbReference type="AlphaFoldDB" id="A0A5S4FHJ4"/>
<evidence type="ECO:0000313" key="2">
    <source>
        <dbReference type="EMBL" id="TMR19290.1"/>
    </source>
</evidence>